<protein>
    <submittedName>
        <fullName evidence="1">Uncharacterized protein</fullName>
    </submittedName>
</protein>
<name>B1WYW4_CROS5</name>
<dbReference type="EMBL" id="CP000806">
    <property type="protein sequence ID" value="ACB52728.1"/>
    <property type="molecule type" value="Genomic_DNA"/>
</dbReference>
<dbReference type="AlphaFoldDB" id="B1WYW4"/>
<dbReference type="HOGENOM" id="CLU_2786918_0_0_3"/>
<reference evidence="1 2" key="1">
    <citation type="journal article" date="2008" name="Proc. Natl. Acad. Sci. U.S.A.">
        <title>The genome of Cyanothece 51142, a unicellular diazotrophic cyanobacterium important in the marine nitrogen cycle.</title>
        <authorList>
            <person name="Welsh E.A."/>
            <person name="Liberton M."/>
            <person name="Stoeckel J."/>
            <person name="Loh T."/>
            <person name="Elvitigala T."/>
            <person name="Wang C."/>
            <person name="Wollam A."/>
            <person name="Fulton R.S."/>
            <person name="Clifton S.W."/>
            <person name="Jacobs J.M."/>
            <person name="Aurora R."/>
            <person name="Ghosh B.K."/>
            <person name="Sherman L.A."/>
            <person name="Smith R.D."/>
            <person name="Wilson R.K."/>
            <person name="Pakrasi H.B."/>
        </authorList>
    </citation>
    <scope>NUCLEOTIDE SEQUENCE [LARGE SCALE GENOMIC DNA]</scope>
    <source>
        <strain evidence="2">ATCC 51142 / BH68</strain>
    </source>
</reference>
<sequence>MILIDMNTTHDYVWIVVANNIPVEAYEDQVEARQMTLKWSEESKNHIACYRVPIIPQFSKYLKSFQGS</sequence>
<evidence type="ECO:0000313" key="1">
    <source>
        <dbReference type="EMBL" id="ACB52728.1"/>
    </source>
</evidence>
<dbReference type="KEGG" id="cyt:cce_3380"/>
<gene>
    <name evidence="1" type="ordered locus">cce_3380</name>
</gene>
<organism evidence="1 2">
    <name type="scientific">Crocosphaera subtropica (strain ATCC 51142 / BH68)</name>
    <name type="common">Cyanothece sp. (strain ATCC 51142)</name>
    <dbReference type="NCBI Taxonomy" id="43989"/>
    <lineage>
        <taxon>Bacteria</taxon>
        <taxon>Bacillati</taxon>
        <taxon>Cyanobacteriota</taxon>
        <taxon>Cyanophyceae</taxon>
        <taxon>Oscillatoriophycideae</taxon>
        <taxon>Chroococcales</taxon>
        <taxon>Aphanothecaceae</taxon>
        <taxon>Crocosphaera</taxon>
        <taxon>Crocosphaera subtropica</taxon>
    </lineage>
</organism>
<evidence type="ECO:0000313" key="2">
    <source>
        <dbReference type="Proteomes" id="UP000001203"/>
    </source>
</evidence>
<accession>B1WYW4</accession>
<dbReference type="Proteomes" id="UP000001203">
    <property type="component" value="Chromosome circular"/>
</dbReference>
<dbReference type="STRING" id="43989.cce_3380"/>
<proteinExistence type="predicted"/>
<keyword evidence="2" id="KW-1185">Reference proteome</keyword>